<evidence type="ECO:0000313" key="2">
    <source>
        <dbReference type="Proteomes" id="UP000192917"/>
    </source>
</evidence>
<dbReference type="InterPro" id="IPR011990">
    <property type="entry name" value="TPR-like_helical_dom_sf"/>
</dbReference>
<dbReference type="Gene3D" id="1.25.40.10">
    <property type="entry name" value="Tetratricopeptide repeat domain"/>
    <property type="match status" value="1"/>
</dbReference>
<gene>
    <name evidence="1" type="ORF">SAMN05428998_1612</name>
</gene>
<dbReference type="Proteomes" id="UP000192917">
    <property type="component" value="Unassembled WGS sequence"/>
</dbReference>
<keyword evidence="2" id="KW-1185">Reference proteome</keyword>
<accession>A0A1Y6CSB1</accession>
<dbReference type="STRING" id="560819.SAMN05428998_1612"/>
<proteinExistence type="predicted"/>
<reference evidence="1 2" key="1">
    <citation type="submission" date="2017-04" db="EMBL/GenBank/DDBJ databases">
        <authorList>
            <person name="Afonso C.L."/>
            <person name="Miller P.J."/>
            <person name="Scott M.A."/>
            <person name="Spackman E."/>
            <person name="Goraichik I."/>
            <person name="Dimitrov K.M."/>
            <person name="Suarez D.L."/>
            <person name="Swayne D.E."/>
        </authorList>
    </citation>
    <scope>NUCLEOTIDE SEQUENCE [LARGE SCALE GENOMIC DNA]</scope>
    <source>
        <strain evidence="1 2">USBA 355</strain>
    </source>
</reference>
<name>A0A1Y6CSB1_9PROT</name>
<dbReference type="SUPFAM" id="SSF48452">
    <property type="entry name" value="TPR-like"/>
    <property type="match status" value="1"/>
</dbReference>
<dbReference type="RefSeq" id="WP_085127457.1">
    <property type="nucleotide sequence ID" value="NZ_FWZX01000061.1"/>
</dbReference>
<dbReference type="AlphaFoldDB" id="A0A1Y6CSB1"/>
<dbReference type="EMBL" id="FWZX01000061">
    <property type="protein sequence ID" value="SMF85287.1"/>
    <property type="molecule type" value="Genomic_DNA"/>
</dbReference>
<sequence>MTTAAEDRRRRAVALSTEGRHEEAAALLGPVVAAPEAEPADVLILGLVLSNAGKVREAAQALYRGTQRFPGEAVLHENLGVLLIGLGGFAEAVHAFGRAVERGGDNANVRDGLCTCFAQLGDAEAARRQGVASLEAKDRQALAAGPVFPLPAGAPAPFDPTEPQRNVIAFSLWGAKELYCEGALRNARLIPELYPGWTARFYCDETVPAAVREGLAAAGAEVLLRPRPQRIFDGLLWRFEPVGDPAVARFLVRDADSLVSVQERVAVDAWLASGRHFHVMRDWLTHTDLILAGLWGGVGGILPPVERLVADFRPFRGANLHFDQDLLRIMAWPTVRQSVLIHDSYFPCLGSEPFPALGRLPAGWRVGQTWTGRKLKAPEAVDRRR</sequence>
<protein>
    <submittedName>
        <fullName evidence="1">Uncharacterized protein</fullName>
    </submittedName>
</protein>
<evidence type="ECO:0000313" key="1">
    <source>
        <dbReference type="EMBL" id="SMF85287.1"/>
    </source>
</evidence>
<organism evidence="1 2">
    <name type="scientific">Tistlia consotensis USBA 355</name>
    <dbReference type="NCBI Taxonomy" id="560819"/>
    <lineage>
        <taxon>Bacteria</taxon>
        <taxon>Pseudomonadati</taxon>
        <taxon>Pseudomonadota</taxon>
        <taxon>Alphaproteobacteria</taxon>
        <taxon>Rhodospirillales</taxon>
        <taxon>Rhodovibrionaceae</taxon>
        <taxon>Tistlia</taxon>
    </lineage>
</organism>